<accession>A0AAD9B316</accession>
<organism evidence="1 2">
    <name type="scientific">Colletotrichum chrysophilum</name>
    <dbReference type="NCBI Taxonomy" id="1836956"/>
    <lineage>
        <taxon>Eukaryota</taxon>
        <taxon>Fungi</taxon>
        <taxon>Dikarya</taxon>
        <taxon>Ascomycota</taxon>
        <taxon>Pezizomycotina</taxon>
        <taxon>Sordariomycetes</taxon>
        <taxon>Hypocreomycetidae</taxon>
        <taxon>Glomerellales</taxon>
        <taxon>Glomerellaceae</taxon>
        <taxon>Colletotrichum</taxon>
        <taxon>Colletotrichum gloeosporioides species complex</taxon>
    </lineage>
</organism>
<dbReference type="AlphaFoldDB" id="A0AAD9B316"/>
<protein>
    <submittedName>
        <fullName evidence="1">AAA family</fullName>
    </submittedName>
</protein>
<dbReference type="PANTHER" id="PTHR46411">
    <property type="entry name" value="FAMILY ATPASE, PUTATIVE-RELATED"/>
    <property type="match status" value="1"/>
</dbReference>
<proteinExistence type="predicted"/>
<sequence length="68" mass="7739">MTCGDLGTNALLVDRSLTDLFRLAHLWDCVLLLDEADIFLAKRGNHDLDRNALVSGKLFQLVRKRHMC</sequence>
<reference evidence="1" key="1">
    <citation type="submission" date="2023-01" db="EMBL/GenBank/DDBJ databases">
        <title>Colletotrichum chrysophilum M932 genome sequence.</title>
        <authorList>
            <person name="Baroncelli R."/>
        </authorList>
    </citation>
    <scope>NUCLEOTIDE SEQUENCE</scope>
    <source>
        <strain evidence="1">M932</strain>
    </source>
</reference>
<dbReference type="EMBL" id="JAQOWY010000008">
    <property type="protein sequence ID" value="KAK1856504.1"/>
    <property type="molecule type" value="Genomic_DNA"/>
</dbReference>
<name>A0AAD9B316_9PEZI</name>
<dbReference type="Proteomes" id="UP001243330">
    <property type="component" value="Unassembled WGS sequence"/>
</dbReference>
<evidence type="ECO:0000313" key="1">
    <source>
        <dbReference type="EMBL" id="KAK1856504.1"/>
    </source>
</evidence>
<gene>
    <name evidence="1" type="ORF">CCHR01_00883</name>
</gene>
<evidence type="ECO:0000313" key="2">
    <source>
        <dbReference type="Proteomes" id="UP001243330"/>
    </source>
</evidence>
<keyword evidence="2" id="KW-1185">Reference proteome</keyword>
<comment type="caution">
    <text evidence="1">The sequence shown here is derived from an EMBL/GenBank/DDBJ whole genome shotgun (WGS) entry which is preliminary data.</text>
</comment>
<dbReference type="PANTHER" id="PTHR46411:SF3">
    <property type="entry name" value="AAA+ ATPASE DOMAIN-CONTAINING PROTEIN"/>
    <property type="match status" value="1"/>
</dbReference>